<dbReference type="Proteomes" id="UP001595912">
    <property type="component" value="Unassembled WGS sequence"/>
</dbReference>
<dbReference type="Gene3D" id="3.40.50.300">
    <property type="entry name" value="P-loop containing nucleotide triphosphate hydrolases"/>
    <property type="match status" value="1"/>
</dbReference>
<dbReference type="CDD" id="cd00093">
    <property type="entry name" value="HTH_XRE"/>
    <property type="match status" value="1"/>
</dbReference>
<evidence type="ECO:0000313" key="5">
    <source>
        <dbReference type="Proteomes" id="UP001595912"/>
    </source>
</evidence>
<evidence type="ECO:0000256" key="2">
    <source>
        <dbReference type="SAM" id="MobiDB-lite"/>
    </source>
</evidence>
<organism evidence="4 5">
    <name type="scientific">Dactylosporangium cerinum</name>
    <dbReference type="NCBI Taxonomy" id="1434730"/>
    <lineage>
        <taxon>Bacteria</taxon>
        <taxon>Bacillati</taxon>
        <taxon>Actinomycetota</taxon>
        <taxon>Actinomycetes</taxon>
        <taxon>Micromonosporales</taxon>
        <taxon>Micromonosporaceae</taxon>
        <taxon>Dactylosporangium</taxon>
    </lineage>
</organism>
<dbReference type="Pfam" id="PF13374">
    <property type="entry name" value="TPR_10"/>
    <property type="match status" value="1"/>
</dbReference>
<sequence length="866" mass="92715">MHRSSPSGCWGFYGKDRMFSAQVRAHRRRLGMTQEDLAAKTGVSVRTIRNLEAGQTARARPGTVRLLADAFVLAGAERDRFCRSALDGTDQQPADKAPTSAAGTPPAHGRPVPAQLPADVAGFVGRADQLRQLTKLLDDHDRPAAVVISAIAGTAGVGKTALAVHWAHQTLDRFPDGQLYVNLRGYDPDQPATPAEVLARFLTALGVPGTDIPADLDERAARYRTELTGRRLLIALDNAATVDQVRPLLPGTGSCLVLVTSRDSLAGLVAVNGAHRLDLDLLPPADAITLLRRLIGHRVDADPDAAATLATQCAHLPLALRVAAELAVARPTTPLAELVIELADQQHRLDLLDADGDPRAAVTAVFSWSMRHLPVDAARTFRLLGLHPGPDIDAYATAALTDTSLSQARLALDRLARAHLVHPTGPARYGMHDLLRAYATTLTTAHDSDADRRAASTRLFDYYLVTAAAATQQLRLVDAHGRPGTAAPATTPTPELAGPGTALRWLDTERPCLVAAAAHTATHGWPAHAVRLSMTLYRYLEGGHYIDALTIHAHARDAARQAGDPAGQAHAQLGLGTINVRLGRLELATEHLVQASVLFRQAGDLIGQARVLTNLGVVEDHRGHYQAAADRLEQALALYQQTCHTIGEAMALHNLGVAEDHLGRHQAAADRLEQALVRYRRLGYPREEAMTLHNLGLAAMGLGRYQEAADRQEQALALIRQLGYPRGEAWALYGLGSVQTRLGRPDQAIALHTQALTLFRESGERGGEIRALNGLGEATLAAGRPADALTHHTAALSTSVIPDQQARAHTGAGRAHHILGDLVRARHHYEHALALHTRLGSPDAHDVGACLIALDASPDTGHDQHD</sequence>
<dbReference type="GO" id="GO:0005524">
    <property type="term" value="F:ATP binding"/>
    <property type="evidence" value="ECO:0007669"/>
    <property type="project" value="UniProtKB-KW"/>
</dbReference>
<dbReference type="Pfam" id="PF13432">
    <property type="entry name" value="TPR_16"/>
    <property type="match status" value="1"/>
</dbReference>
<dbReference type="RefSeq" id="WP_380128221.1">
    <property type="nucleotide sequence ID" value="NZ_JBHSIU010000130.1"/>
</dbReference>
<dbReference type="Gene3D" id="1.25.40.10">
    <property type="entry name" value="Tetratricopeptide repeat domain"/>
    <property type="match status" value="1"/>
</dbReference>
<keyword evidence="4" id="KW-0067">ATP-binding</keyword>
<dbReference type="SUPFAM" id="SSF52540">
    <property type="entry name" value="P-loop containing nucleoside triphosphate hydrolases"/>
    <property type="match status" value="1"/>
</dbReference>
<name>A0ABV9WJ46_9ACTN</name>
<feature type="domain" description="HTH cro/C1-type" evidence="3">
    <location>
        <begin position="23"/>
        <end position="78"/>
    </location>
</feature>
<dbReference type="Pfam" id="PF13560">
    <property type="entry name" value="HTH_31"/>
    <property type="match status" value="1"/>
</dbReference>
<dbReference type="PRINTS" id="PR00364">
    <property type="entry name" value="DISEASERSIST"/>
</dbReference>
<dbReference type="Gene3D" id="1.10.260.40">
    <property type="entry name" value="lambda repressor-like DNA-binding domains"/>
    <property type="match status" value="1"/>
</dbReference>
<feature type="region of interest" description="Disordered" evidence="2">
    <location>
        <begin position="87"/>
        <end position="115"/>
    </location>
</feature>
<dbReference type="InterPro" id="IPR011990">
    <property type="entry name" value="TPR-like_helical_dom_sf"/>
</dbReference>
<proteinExistence type="predicted"/>
<dbReference type="Pfam" id="PF00931">
    <property type="entry name" value="NB-ARC"/>
    <property type="match status" value="1"/>
</dbReference>
<comment type="caution">
    <text evidence="4">The sequence shown here is derived from an EMBL/GenBank/DDBJ whole genome shotgun (WGS) entry which is preliminary data.</text>
</comment>
<dbReference type="PROSITE" id="PS50943">
    <property type="entry name" value="HTH_CROC1"/>
    <property type="match status" value="1"/>
</dbReference>
<accession>A0ABV9WJ46</accession>
<evidence type="ECO:0000256" key="1">
    <source>
        <dbReference type="PROSITE-ProRule" id="PRU00339"/>
    </source>
</evidence>
<dbReference type="InterPro" id="IPR027417">
    <property type="entry name" value="P-loop_NTPase"/>
</dbReference>
<keyword evidence="4" id="KW-0547">Nucleotide-binding</keyword>
<dbReference type="EMBL" id="JBHSIU010000130">
    <property type="protein sequence ID" value="MFC5007583.1"/>
    <property type="molecule type" value="Genomic_DNA"/>
</dbReference>
<evidence type="ECO:0000259" key="3">
    <source>
        <dbReference type="PROSITE" id="PS50943"/>
    </source>
</evidence>
<dbReference type="PANTHER" id="PTHR47691:SF3">
    <property type="entry name" value="HTH-TYPE TRANSCRIPTIONAL REGULATOR RV0890C-RELATED"/>
    <property type="match status" value="1"/>
</dbReference>
<reference evidence="5" key="1">
    <citation type="journal article" date="2019" name="Int. J. Syst. Evol. Microbiol.">
        <title>The Global Catalogue of Microorganisms (GCM) 10K type strain sequencing project: providing services to taxonomists for standard genome sequencing and annotation.</title>
        <authorList>
            <consortium name="The Broad Institute Genomics Platform"/>
            <consortium name="The Broad Institute Genome Sequencing Center for Infectious Disease"/>
            <person name="Wu L."/>
            <person name="Ma J."/>
        </authorList>
    </citation>
    <scope>NUCLEOTIDE SEQUENCE [LARGE SCALE GENOMIC DNA]</scope>
    <source>
        <strain evidence="5">CGMCC 4.7152</strain>
    </source>
</reference>
<keyword evidence="5" id="KW-1185">Reference proteome</keyword>
<dbReference type="SMART" id="SM00530">
    <property type="entry name" value="HTH_XRE"/>
    <property type="match status" value="1"/>
</dbReference>
<gene>
    <name evidence="4" type="ORF">ACFPIJ_58485</name>
</gene>
<dbReference type="InterPro" id="IPR001387">
    <property type="entry name" value="Cro/C1-type_HTH"/>
</dbReference>
<dbReference type="PROSITE" id="PS50005">
    <property type="entry name" value="TPR"/>
    <property type="match status" value="1"/>
</dbReference>
<dbReference type="PANTHER" id="PTHR47691">
    <property type="entry name" value="REGULATOR-RELATED"/>
    <property type="match status" value="1"/>
</dbReference>
<protein>
    <submittedName>
        <fullName evidence="4">ATP-binding protein</fullName>
    </submittedName>
</protein>
<dbReference type="InterPro" id="IPR019734">
    <property type="entry name" value="TPR_rpt"/>
</dbReference>
<keyword evidence="1" id="KW-0802">TPR repeat</keyword>
<dbReference type="InterPro" id="IPR010982">
    <property type="entry name" value="Lambda_DNA-bd_dom_sf"/>
</dbReference>
<dbReference type="SUPFAM" id="SSF48452">
    <property type="entry name" value="TPR-like"/>
    <property type="match status" value="2"/>
</dbReference>
<feature type="repeat" description="TPR" evidence="1">
    <location>
        <begin position="609"/>
        <end position="642"/>
    </location>
</feature>
<dbReference type="InterPro" id="IPR002182">
    <property type="entry name" value="NB-ARC"/>
</dbReference>
<dbReference type="SMART" id="SM00028">
    <property type="entry name" value="TPR"/>
    <property type="match status" value="7"/>
</dbReference>
<dbReference type="SUPFAM" id="SSF47413">
    <property type="entry name" value="lambda repressor-like DNA-binding domains"/>
    <property type="match status" value="1"/>
</dbReference>
<dbReference type="Pfam" id="PF13424">
    <property type="entry name" value="TPR_12"/>
    <property type="match status" value="2"/>
</dbReference>
<evidence type="ECO:0000313" key="4">
    <source>
        <dbReference type="EMBL" id="MFC5007583.1"/>
    </source>
</evidence>